<feature type="domain" description="Threonine/serine exporter-like N-terminal" evidence="8">
    <location>
        <begin position="43"/>
        <end position="290"/>
    </location>
</feature>
<sequence length="466" mass="47599">MASNSPRRLLASVRRVLHTDPSAVALTEAMPVIDERTVPRVLDLATRIGESMFGVGASAHEVTLAITRICAAYGMRDVQVDVTYNSITVSFHLSGEVWPETLVRVVRVAAPDHAKLQRVQALVADIGDGLDLESARVAFKALRRLPFRYQQPVVIVARALLAVGVSIMLGASPIVVGLTFVAALCAALTQAGLARIRVPLFFSQIAGGFVTTVVAVAVSALGSAGIEPFVGIRPSIIVASGIVLMLAGLTVVGAAQDAIDGFALTAGGRILDLTMQTLGVVIGILVGLELGKVFGFTMGLPDDPAPFGPLLNQFTGAIIVAVAVAVFNGAGLRIILVSALLSAVTIAGYTAMTGLNLHPAAASAIGALASSFIGMLIARNLHVPSVAVTTAAIVPLVPGVAVFQGLLEMVHAVGTQSGVVGTGGSLIGAAVIGIGLASGASLGLYLGTPVRATLSSVAKTRARVRR</sequence>
<evidence type="ECO:0000256" key="4">
    <source>
        <dbReference type="ARBA" id="ARBA00022989"/>
    </source>
</evidence>
<feature type="transmembrane region" description="Helical" evidence="7">
    <location>
        <begin position="310"/>
        <end position="327"/>
    </location>
</feature>
<evidence type="ECO:0000313" key="10">
    <source>
        <dbReference type="EMBL" id="KJL21081.1"/>
    </source>
</evidence>
<dbReference type="GO" id="GO:0022857">
    <property type="term" value="F:transmembrane transporter activity"/>
    <property type="evidence" value="ECO:0007669"/>
    <property type="project" value="InterPro"/>
</dbReference>
<protein>
    <recommendedName>
        <fullName evidence="12">Threonine/serine exporter family protein</fullName>
    </recommendedName>
</protein>
<keyword evidence="2" id="KW-1003">Cell membrane</keyword>
<feature type="transmembrane region" description="Helical" evidence="7">
    <location>
        <begin position="205"/>
        <end position="224"/>
    </location>
</feature>
<dbReference type="Pfam" id="PF06738">
    <property type="entry name" value="ThrE"/>
    <property type="match status" value="1"/>
</dbReference>
<dbReference type="GO" id="GO:0015744">
    <property type="term" value="P:succinate transport"/>
    <property type="evidence" value="ECO:0007669"/>
    <property type="project" value="TreeGrafter"/>
</dbReference>
<dbReference type="InterPro" id="IPR050539">
    <property type="entry name" value="ThrE_Dicarb/AminoAcid_Exp"/>
</dbReference>
<keyword evidence="5 7" id="KW-0472">Membrane</keyword>
<feature type="transmembrane region" description="Helical" evidence="7">
    <location>
        <begin position="385"/>
        <end position="406"/>
    </location>
</feature>
<dbReference type="KEGG" id="mfol:DXT68_14010"/>
<accession>A0A0F0KP89</accession>
<evidence type="ECO:0000313" key="11">
    <source>
        <dbReference type="Proteomes" id="UP000033572"/>
    </source>
</evidence>
<reference evidence="10 11" key="1">
    <citation type="submission" date="2015-02" db="EMBL/GenBank/DDBJ databases">
        <title>Draft genome sequences of ten Microbacterium spp. with emphasis on heavy metal contaminated environments.</title>
        <authorList>
            <person name="Corretto E."/>
        </authorList>
    </citation>
    <scope>NUCLEOTIDE SEQUENCE [LARGE SCALE GENOMIC DNA]</scope>
    <source>
        <strain evidence="10 11">DSM 12966</strain>
    </source>
</reference>
<feature type="domain" description="Threonine/Serine exporter ThrE" evidence="9">
    <location>
        <begin position="314"/>
        <end position="422"/>
    </location>
</feature>
<dbReference type="InterPro" id="IPR024528">
    <property type="entry name" value="ThrE_2"/>
</dbReference>
<feature type="transmembrane region" description="Helical" evidence="7">
    <location>
        <begin position="270"/>
        <end position="290"/>
    </location>
</feature>
<keyword evidence="3 7" id="KW-0812">Transmembrane</keyword>
<dbReference type="Pfam" id="PF12821">
    <property type="entry name" value="ThrE_2"/>
    <property type="match status" value="1"/>
</dbReference>
<feature type="transmembrane region" description="Helical" evidence="7">
    <location>
        <begin position="426"/>
        <end position="446"/>
    </location>
</feature>
<evidence type="ECO:0000259" key="9">
    <source>
        <dbReference type="Pfam" id="PF12821"/>
    </source>
</evidence>
<feature type="transmembrane region" description="Helical" evidence="7">
    <location>
        <begin position="358"/>
        <end position="378"/>
    </location>
</feature>
<comment type="similarity">
    <text evidence="6">Belongs to the ThrE exporter (TC 2.A.79) family.</text>
</comment>
<feature type="transmembrane region" description="Helical" evidence="7">
    <location>
        <begin position="236"/>
        <end position="258"/>
    </location>
</feature>
<dbReference type="InterPro" id="IPR010619">
    <property type="entry name" value="ThrE-like_N"/>
</dbReference>
<evidence type="ECO:0000256" key="5">
    <source>
        <dbReference type="ARBA" id="ARBA00023136"/>
    </source>
</evidence>
<proteinExistence type="inferred from homology"/>
<dbReference type="Proteomes" id="UP000033572">
    <property type="component" value="Unassembled WGS sequence"/>
</dbReference>
<dbReference type="GO" id="GO:0005886">
    <property type="term" value="C:plasma membrane"/>
    <property type="evidence" value="ECO:0007669"/>
    <property type="project" value="UniProtKB-SubCell"/>
</dbReference>
<dbReference type="GeneID" id="94445512"/>
<evidence type="ECO:0000256" key="7">
    <source>
        <dbReference type="SAM" id="Phobius"/>
    </source>
</evidence>
<evidence type="ECO:0000256" key="6">
    <source>
        <dbReference type="ARBA" id="ARBA00034125"/>
    </source>
</evidence>
<keyword evidence="4 7" id="KW-1133">Transmembrane helix</keyword>
<dbReference type="EMBL" id="JYIU01000041">
    <property type="protein sequence ID" value="KJL21081.1"/>
    <property type="molecule type" value="Genomic_DNA"/>
</dbReference>
<gene>
    <name evidence="10" type="ORF">RN50_01765</name>
</gene>
<dbReference type="PANTHER" id="PTHR34390">
    <property type="entry name" value="UPF0442 PROTEIN YJJB-RELATED"/>
    <property type="match status" value="1"/>
</dbReference>
<evidence type="ECO:0000256" key="1">
    <source>
        <dbReference type="ARBA" id="ARBA00004651"/>
    </source>
</evidence>
<organism evidence="10 11">
    <name type="scientific">Microbacterium foliorum</name>
    <dbReference type="NCBI Taxonomy" id="104336"/>
    <lineage>
        <taxon>Bacteria</taxon>
        <taxon>Bacillati</taxon>
        <taxon>Actinomycetota</taxon>
        <taxon>Actinomycetes</taxon>
        <taxon>Micrococcales</taxon>
        <taxon>Microbacteriaceae</taxon>
        <taxon>Microbacterium</taxon>
    </lineage>
</organism>
<evidence type="ECO:0008006" key="12">
    <source>
        <dbReference type="Google" id="ProtNLM"/>
    </source>
</evidence>
<evidence type="ECO:0000259" key="8">
    <source>
        <dbReference type="Pfam" id="PF06738"/>
    </source>
</evidence>
<feature type="transmembrane region" description="Helical" evidence="7">
    <location>
        <begin position="334"/>
        <end position="352"/>
    </location>
</feature>
<dbReference type="PANTHER" id="PTHR34390:SF2">
    <property type="entry name" value="SUCCINATE TRANSPORTER SUBUNIT YJJP-RELATED"/>
    <property type="match status" value="1"/>
</dbReference>
<comment type="subcellular location">
    <subcellularLocation>
        <location evidence="1">Cell membrane</location>
        <topology evidence="1">Multi-pass membrane protein</topology>
    </subcellularLocation>
</comment>
<comment type="caution">
    <text evidence="10">The sequence shown here is derived from an EMBL/GenBank/DDBJ whole genome shotgun (WGS) entry which is preliminary data.</text>
</comment>
<evidence type="ECO:0000256" key="3">
    <source>
        <dbReference type="ARBA" id="ARBA00022692"/>
    </source>
</evidence>
<feature type="transmembrane region" description="Helical" evidence="7">
    <location>
        <begin position="174"/>
        <end position="193"/>
    </location>
</feature>
<dbReference type="RefSeq" id="WP_045254138.1">
    <property type="nucleotide sequence ID" value="NZ_CP031425.1"/>
</dbReference>
<evidence type="ECO:0000256" key="2">
    <source>
        <dbReference type="ARBA" id="ARBA00022475"/>
    </source>
</evidence>
<name>A0A0F0KP89_9MICO</name>
<dbReference type="AlphaFoldDB" id="A0A0F0KP89"/>
<dbReference type="PATRIC" id="fig|104336.4.peg.1804"/>
<keyword evidence="11" id="KW-1185">Reference proteome</keyword>